<evidence type="ECO:0000313" key="6">
    <source>
        <dbReference type="EMBL" id="QBO35542.1"/>
    </source>
</evidence>
<dbReference type="InterPro" id="IPR002104">
    <property type="entry name" value="Integrase_catalytic"/>
</dbReference>
<feature type="domain" description="Tyr recombinase" evidence="5">
    <location>
        <begin position="167"/>
        <end position="362"/>
    </location>
</feature>
<dbReference type="OrthoDB" id="9803188at2"/>
<dbReference type="AlphaFoldDB" id="A0A4P6YSE0"/>
<evidence type="ECO:0000256" key="1">
    <source>
        <dbReference type="ARBA" id="ARBA00008857"/>
    </source>
</evidence>
<reference evidence="7" key="1">
    <citation type="submission" date="2019-03" db="EMBL/GenBank/DDBJ databases">
        <title>Weissella sp. 26KH-42 Genome sequencing.</title>
        <authorList>
            <person name="Heo J."/>
            <person name="Kim S.-J."/>
            <person name="Kim J.-S."/>
            <person name="Hong S.-B."/>
            <person name="Kwon S.-W."/>
        </authorList>
    </citation>
    <scope>NUCLEOTIDE SEQUENCE [LARGE SCALE GENOMIC DNA]</scope>
    <source>
        <strain evidence="7">26KH-42</strain>
    </source>
</reference>
<dbReference type="PANTHER" id="PTHR30629:SF2">
    <property type="entry name" value="PROPHAGE INTEGRASE INTS-RELATED"/>
    <property type="match status" value="1"/>
</dbReference>
<keyword evidence="4" id="KW-0233">DNA recombination</keyword>
<dbReference type="EMBL" id="CP037940">
    <property type="protein sequence ID" value="QBO35542.1"/>
    <property type="molecule type" value="Genomic_DNA"/>
</dbReference>
<dbReference type="InterPro" id="IPR004107">
    <property type="entry name" value="Integrase_SAM-like_N"/>
</dbReference>
<gene>
    <name evidence="6" type="ORF">EQG49_03255</name>
</gene>
<dbReference type="Gene3D" id="1.10.150.130">
    <property type="match status" value="1"/>
</dbReference>
<dbReference type="InterPro" id="IPR050808">
    <property type="entry name" value="Phage_Integrase"/>
</dbReference>
<dbReference type="PANTHER" id="PTHR30629">
    <property type="entry name" value="PROPHAGE INTEGRASE"/>
    <property type="match status" value="1"/>
</dbReference>
<dbReference type="Pfam" id="PF14659">
    <property type="entry name" value="Phage_int_SAM_3"/>
    <property type="match status" value="1"/>
</dbReference>
<dbReference type="RefSeq" id="WP_133362621.1">
    <property type="nucleotide sequence ID" value="NZ_CP037940.1"/>
</dbReference>
<dbReference type="KEGG" id="wei:EQG49_03255"/>
<sequence length="370" mass="42908">MTLYRKNSDGNSSWEFLELVLADEKSAKYQRRWHRGYSTRAKAVTASKQYSDDIRIPLEQVTVFSDLVQLWFDKYEAGVKGSTALRTRTIIENHLLQSAMLGDLLVTEITVATVQNVVDVLAQKLQKHNRCVYYLAEIFKFAVQNGIIESNPVLNISIPREQKVQASKAQYWEREQIVEFLGIVSREYIGRNHKIYIFFRLLIFTGMRKGELMALRWSDIDFDRQEVKISKTVSRDSSGIQVITSPKTEKANRIVVLDRETCRILREYRKVIKPRVNDLIVPNTEGKPLCMTKGDKWLKHIIAKYGLIPMTMHGFRHTFASLAKDAGLDELQVQYQLGHVDVKTTLQYYVHLTNRSKREGIKKFSHYINS</sequence>
<keyword evidence="2" id="KW-0229">DNA integration</keyword>
<protein>
    <submittedName>
        <fullName evidence="6">Site-specific integrase</fullName>
    </submittedName>
</protein>
<dbReference type="Gene3D" id="1.10.443.10">
    <property type="entry name" value="Intergrase catalytic core"/>
    <property type="match status" value="1"/>
</dbReference>
<name>A0A4P6YSE0_9LACO</name>
<dbReference type="InterPro" id="IPR013762">
    <property type="entry name" value="Integrase-like_cat_sf"/>
</dbReference>
<evidence type="ECO:0000256" key="2">
    <source>
        <dbReference type="ARBA" id="ARBA00022908"/>
    </source>
</evidence>
<dbReference type="GO" id="GO:0006310">
    <property type="term" value="P:DNA recombination"/>
    <property type="evidence" value="ECO:0007669"/>
    <property type="project" value="UniProtKB-KW"/>
</dbReference>
<evidence type="ECO:0000313" key="7">
    <source>
        <dbReference type="Proteomes" id="UP000292886"/>
    </source>
</evidence>
<accession>A0A4P6YSE0</accession>
<organism evidence="6 7">
    <name type="scientific">Periweissella cryptocerci</name>
    <dbReference type="NCBI Taxonomy" id="2506420"/>
    <lineage>
        <taxon>Bacteria</taxon>
        <taxon>Bacillati</taxon>
        <taxon>Bacillota</taxon>
        <taxon>Bacilli</taxon>
        <taxon>Lactobacillales</taxon>
        <taxon>Lactobacillaceae</taxon>
        <taxon>Periweissella</taxon>
    </lineage>
</organism>
<dbReference type="GO" id="GO:0003677">
    <property type="term" value="F:DNA binding"/>
    <property type="evidence" value="ECO:0007669"/>
    <property type="project" value="UniProtKB-KW"/>
</dbReference>
<keyword evidence="3" id="KW-0238">DNA-binding</keyword>
<dbReference type="Proteomes" id="UP000292886">
    <property type="component" value="Chromosome"/>
</dbReference>
<dbReference type="InterPro" id="IPR010998">
    <property type="entry name" value="Integrase_recombinase_N"/>
</dbReference>
<dbReference type="SUPFAM" id="SSF56349">
    <property type="entry name" value="DNA breaking-rejoining enzymes"/>
    <property type="match status" value="1"/>
</dbReference>
<dbReference type="GO" id="GO:0015074">
    <property type="term" value="P:DNA integration"/>
    <property type="evidence" value="ECO:0007669"/>
    <property type="project" value="UniProtKB-KW"/>
</dbReference>
<proteinExistence type="inferred from homology"/>
<keyword evidence="7" id="KW-1185">Reference proteome</keyword>
<evidence type="ECO:0000256" key="4">
    <source>
        <dbReference type="ARBA" id="ARBA00023172"/>
    </source>
</evidence>
<evidence type="ECO:0000256" key="3">
    <source>
        <dbReference type="ARBA" id="ARBA00023125"/>
    </source>
</evidence>
<dbReference type="Pfam" id="PF00589">
    <property type="entry name" value="Phage_integrase"/>
    <property type="match status" value="1"/>
</dbReference>
<dbReference type="PROSITE" id="PS51898">
    <property type="entry name" value="TYR_RECOMBINASE"/>
    <property type="match status" value="1"/>
</dbReference>
<comment type="similarity">
    <text evidence="1">Belongs to the 'phage' integrase family.</text>
</comment>
<dbReference type="InterPro" id="IPR011010">
    <property type="entry name" value="DNA_brk_join_enz"/>
</dbReference>
<dbReference type="CDD" id="cd01189">
    <property type="entry name" value="INT_ICEBs1_C_like"/>
    <property type="match status" value="1"/>
</dbReference>
<evidence type="ECO:0000259" key="5">
    <source>
        <dbReference type="PROSITE" id="PS51898"/>
    </source>
</evidence>